<dbReference type="Proteomes" id="UP001165121">
    <property type="component" value="Unassembled WGS sequence"/>
</dbReference>
<feature type="transmembrane region" description="Helical" evidence="1">
    <location>
        <begin position="226"/>
        <end position="246"/>
    </location>
</feature>
<evidence type="ECO:0000256" key="1">
    <source>
        <dbReference type="SAM" id="Phobius"/>
    </source>
</evidence>
<feature type="transmembrane region" description="Helical" evidence="1">
    <location>
        <begin position="69"/>
        <end position="91"/>
    </location>
</feature>
<dbReference type="AlphaFoldDB" id="A0A9W7D3H8"/>
<feature type="transmembrane region" description="Helical" evidence="1">
    <location>
        <begin position="130"/>
        <end position="157"/>
    </location>
</feature>
<accession>A0A9W7D3H8</accession>
<dbReference type="OrthoDB" id="106445at2759"/>
<name>A0A9W7D3H8_9STRA</name>
<evidence type="ECO:0000313" key="2">
    <source>
        <dbReference type="EMBL" id="GMF49530.1"/>
    </source>
</evidence>
<protein>
    <submittedName>
        <fullName evidence="2">Unnamed protein product</fullName>
    </submittedName>
</protein>
<comment type="caution">
    <text evidence="2">The sequence shown here is derived from an EMBL/GenBank/DDBJ whole genome shotgun (WGS) entry which is preliminary data.</text>
</comment>
<sequence length="444" mass="49637">MAEAEMGGLATSAAVVMSPQSTWKRLEAKWNSVQVENQGTYSIERLESLVMYYQTASRKRVDGLITGSFGYGLSIVMMVAGVVFNSLMARLIPGLEFTTYRKILVSVGTTTAFESTCLLASSQIGFPVPFMMQFGVFLLGVYSTLMIWLVLGSSLFVKGSLLKTSADRYYQFFGSFTMLGGVFPIYKVLYELIPVKYRDIAVIILPIWKFSAKRFIVSNTRKLEDVMPLVVALSVDFFCSLFIAVCMSTSRSISFTLLFITVNIVQSLIEIRAMSANGEVLLRLLDERKSSQSQIRTKSDFSDISNLLTIILDATQTCASLPPKSLEQVRLWACLPYSITTDKLERLLPIAFMAFKSILECLPNVVYYPGGAGTWNMDSVLNVSLVAVLEIGLLLSCSIFLRYKYGVSPLYQLAFVLETEVWLVQTGFYCFLIAVFQYELQHFG</sequence>
<feature type="transmembrane region" description="Helical" evidence="1">
    <location>
        <begin position="347"/>
        <end position="368"/>
    </location>
</feature>
<feature type="transmembrane region" description="Helical" evidence="1">
    <location>
        <begin position="421"/>
        <end position="440"/>
    </location>
</feature>
<gene>
    <name evidence="2" type="ORF">Pfra01_001959500</name>
</gene>
<feature type="transmembrane region" description="Helical" evidence="1">
    <location>
        <begin position="169"/>
        <end position="189"/>
    </location>
</feature>
<keyword evidence="1" id="KW-1133">Transmembrane helix</keyword>
<keyword evidence="1" id="KW-0812">Transmembrane</keyword>
<keyword evidence="1" id="KW-0472">Membrane</keyword>
<dbReference type="EMBL" id="BSXT01002542">
    <property type="protein sequence ID" value="GMF49530.1"/>
    <property type="molecule type" value="Genomic_DNA"/>
</dbReference>
<feature type="transmembrane region" description="Helical" evidence="1">
    <location>
        <begin position="380"/>
        <end position="401"/>
    </location>
</feature>
<evidence type="ECO:0000313" key="3">
    <source>
        <dbReference type="Proteomes" id="UP001165121"/>
    </source>
</evidence>
<keyword evidence="3" id="KW-1185">Reference proteome</keyword>
<reference evidence="2" key="1">
    <citation type="submission" date="2023-04" db="EMBL/GenBank/DDBJ databases">
        <title>Phytophthora fragariaefolia NBRC 109709.</title>
        <authorList>
            <person name="Ichikawa N."/>
            <person name="Sato H."/>
            <person name="Tonouchi N."/>
        </authorList>
    </citation>
    <scope>NUCLEOTIDE SEQUENCE</scope>
    <source>
        <strain evidence="2">NBRC 109709</strain>
    </source>
</reference>
<organism evidence="2 3">
    <name type="scientific">Phytophthora fragariaefolia</name>
    <dbReference type="NCBI Taxonomy" id="1490495"/>
    <lineage>
        <taxon>Eukaryota</taxon>
        <taxon>Sar</taxon>
        <taxon>Stramenopiles</taxon>
        <taxon>Oomycota</taxon>
        <taxon>Peronosporomycetes</taxon>
        <taxon>Peronosporales</taxon>
        <taxon>Peronosporaceae</taxon>
        <taxon>Phytophthora</taxon>
    </lineage>
</organism>
<proteinExistence type="predicted"/>